<keyword evidence="2 5" id="KW-0812">Transmembrane</keyword>
<feature type="transmembrane region" description="Helical" evidence="5">
    <location>
        <begin position="58"/>
        <end position="77"/>
    </location>
</feature>
<evidence type="ECO:0000256" key="5">
    <source>
        <dbReference type="SAM" id="Phobius"/>
    </source>
</evidence>
<organism evidence="6 7">
    <name type="scientific">Photobacterium angustum</name>
    <dbReference type="NCBI Taxonomy" id="661"/>
    <lineage>
        <taxon>Bacteria</taxon>
        <taxon>Pseudomonadati</taxon>
        <taxon>Pseudomonadota</taxon>
        <taxon>Gammaproteobacteria</taxon>
        <taxon>Vibrionales</taxon>
        <taxon>Vibrionaceae</taxon>
        <taxon>Photobacterium</taxon>
    </lineage>
</organism>
<dbReference type="OrthoDB" id="513661at2"/>
<keyword evidence="3 5" id="KW-1133">Transmembrane helix</keyword>
<reference evidence="6 7" key="1">
    <citation type="submission" date="2016-12" db="EMBL/GenBank/DDBJ databases">
        <title>Diversity of luminous bacteria.</title>
        <authorList>
            <person name="Yoshizawa S."/>
            <person name="Kogure K."/>
        </authorList>
    </citation>
    <scope>NUCLEOTIDE SEQUENCE [LARGE SCALE GENOMIC DNA]</scope>
    <source>
        <strain evidence="6 7">LC1-200</strain>
    </source>
</reference>
<sequence length="129" mass="14079">MDILIYSLIAAALLPYIAKIPLAVAMHRAGGYDNNHPRDQQAKLHGFGARALAAHQNAFESLIIFSMAIVLAIATGTTNEKIQFLALLHVSFRVVYHILYLINLGVLRSIAWTIAIGCSFIIMGQCLSS</sequence>
<dbReference type="GO" id="GO:0016020">
    <property type="term" value="C:membrane"/>
    <property type="evidence" value="ECO:0007669"/>
    <property type="project" value="UniProtKB-SubCell"/>
</dbReference>
<keyword evidence="4 5" id="KW-0472">Membrane</keyword>
<evidence type="ECO:0000313" key="6">
    <source>
        <dbReference type="EMBL" id="PQJ62874.1"/>
    </source>
</evidence>
<dbReference type="PANTHER" id="PTHR35371">
    <property type="entry name" value="INNER MEMBRANE PROTEIN"/>
    <property type="match status" value="1"/>
</dbReference>
<accession>A0A2S7VL42</accession>
<gene>
    <name evidence="6" type="ORF">BTO08_21970</name>
</gene>
<proteinExistence type="predicted"/>
<dbReference type="InterPro" id="IPR001129">
    <property type="entry name" value="Membr-assoc_MAPEG"/>
</dbReference>
<comment type="caution">
    <text evidence="6">The sequence shown here is derived from an EMBL/GenBank/DDBJ whole genome shotgun (WGS) entry which is preliminary data.</text>
</comment>
<evidence type="ECO:0008006" key="8">
    <source>
        <dbReference type="Google" id="ProtNLM"/>
    </source>
</evidence>
<dbReference type="Proteomes" id="UP000238730">
    <property type="component" value="Unassembled WGS sequence"/>
</dbReference>
<evidence type="ECO:0000256" key="3">
    <source>
        <dbReference type="ARBA" id="ARBA00022989"/>
    </source>
</evidence>
<dbReference type="AlphaFoldDB" id="A0A2S7VL42"/>
<evidence type="ECO:0000256" key="1">
    <source>
        <dbReference type="ARBA" id="ARBA00004370"/>
    </source>
</evidence>
<dbReference type="RefSeq" id="WP_105062636.1">
    <property type="nucleotide sequence ID" value="NZ_MSCJ01000003.1"/>
</dbReference>
<dbReference type="InterPro" id="IPR023352">
    <property type="entry name" value="MAPEG-like_dom_sf"/>
</dbReference>
<name>A0A2S7VL42_PHOAN</name>
<comment type="subcellular location">
    <subcellularLocation>
        <location evidence="1">Membrane</location>
    </subcellularLocation>
</comment>
<dbReference type="PANTHER" id="PTHR35371:SF1">
    <property type="entry name" value="BLR7753 PROTEIN"/>
    <property type="match status" value="1"/>
</dbReference>
<evidence type="ECO:0000256" key="2">
    <source>
        <dbReference type="ARBA" id="ARBA00022692"/>
    </source>
</evidence>
<dbReference type="EMBL" id="MSCJ01000003">
    <property type="protein sequence ID" value="PQJ62874.1"/>
    <property type="molecule type" value="Genomic_DNA"/>
</dbReference>
<dbReference type="Pfam" id="PF01124">
    <property type="entry name" value="MAPEG"/>
    <property type="match status" value="1"/>
</dbReference>
<dbReference type="SUPFAM" id="SSF161084">
    <property type="entry name" value="MAPEG domain-like"/>
    <property type="match status" value="1"/>
</dbReference>
<evidence type="ECO:0000313" key="7">
    <source>
        <dbReference type="Proteomes" id="UP000238730"/>
    </source>
</evidence>
<protein>
    <recommendedName>
        <fullName evidence="8">MAPEG family protein</fullName>
    </recommendedName>
</protein>
<dbReference type="Gene3D" id="1.20.120.550">
    <property type="entry name" value="Membrane associated eicosanoid/glutathione metabolism-like domain"/>
    <property type="match status" value="1"/>
</dbReference>
<evidence type="ECO:0000256" key="4">
    <source>
        <dbReference type="ARBA" id="ARBA00023136"/>
    </source>
</evidence>